<proteinExistence type="predicted"/>
<reference evidence="2 3" key="1">
    <citation type="submission" date="2019-05" db="EMBL/GenBank/DDBJ databases">
        <title>Comparative genomics and metabolomics analyses of clavulanic acid producing Streptomyces species provides insight into specialized metabolism and evolution of beta-lactam biosynthetic gene clusters.</title>
        <authorList>
            <person name="Moore M.A."/>
            <person name="Cruz-Morales P."/>
            <person name="Barona Gomez F."/>
            <person name="Kapil T."/>
        </authorList>
    </citation>
    <scope>NUCLEOTIDE SEQUENCE [LARGE SCALE GENOMIC DNA]</scope>
    <source>
        <strain evidence="2 3">NRRL 5741</strain>
    </source>
</reference>
<evidence type="ECO:0000313" key="3">
    <source>
        <dbReference type="Proteomes" id="UP000419138"/>
    </source>
</evidence>
<dbReference type="InterPro" id="IPR011528">
    <property type="entry name" value="NERD"/>
</dbReference>
<keyword evidence="3" id="KW-1185">Reference proteome</keyword>
<protein>
    <submittedName>
        <fullName evidence="2">NERD domain-containing protein</fullName>
    </submittedName>
</protein>
<dbReference type="Pfam" id="PF08378">
    <property type="entry name" value="NERD"/>
    <property type="match status" value="1"/>
</dbReference>
<evidence type="ECO:0000259" key="1">
    <source>
        <dbReference type="PROSITE" id="PS50965"/>
    </source>
</evidence>
<organism evidence="2 3">
    <name type="scientific">Streptomyces jumonjinensis</name>
    <dbReference type="NCBI Taxonomy" id="1945"/>
    <lineage>
        <taxon>Bacteria</taxon>
        <taxon>Bacillati</taxon>
        <taxon>Actinomycetota</taxon>
        <taxon>Actinomycetes</taxon>
        <taxon>Kitasatosporales</taxon>
        <taxon>Streptomycetaceae</taxon>
        <taxon>Streptomyces</taxon>
    </lineage>
</organism>
<comment type="caution">
    <text evidence="2">The sequence shown here is derived from an EMBL/GenBank/DDBJ whole genome shotgun (WGS) entry which is preliminary data.</text>
</comment>
<dbReference type="Proteomes" id="UP000419138">
    <property type="component" value="Unassembled WGS sequence"/>
</dbReference>
<dbReference type="OrthoDB" id="5793358at2"/>
<feature type="domain" description="NERD" evidence="1">
    <location>
        <begin position="170"/>
        <end position="282"/>
    </location>
</feature>
<dbReference type="AlphaFoldDB" id="A0A646KLY5"/>
<evidence type="ECO:0000313" key="2">
    <source>
        <dbReference type="EMBL" id="MQT03100.1"/>
    </source>
</evidence>
<dbReference type="EMBL" id="VCLA01000164">
    <property type="protein sequence ID" value="MQT03100.1"/>
    <property type="molecule type" value="Genomic_DNA"/>
</dbReference>
<accession>A0A646KLY5</accession>
<dbReference type="PROSITE" id="PS50965">
    <property type="entry name" value="NERD"/>
    <property type="match status" value="1"/>
</dbReference>
<name>A0A646KLY5_STRJU</name>
<sequence>MRSVCLSPGDRRAARVPFEDTAFEDTALCPRGPGGTIPVSRKGCGVAQGDAVDGLRVASWKRYGHDRLYVNLRDGTSVAWADRATGEVTLLHPGYRDAVLDALARHTAAARGTADPAPWALPPLTPEDDLLSRRPGAAIRALLAESGPGLLERVVTRLLRRESEWDSWRKGLAGERRVGAELNRLTRYGWRVLHSVPLPRDVDVDHLLIGPGGVFSVNTKHHDRRSVWVGDETARIDHGMPRPYPAKSRAEAQRVRGVLERFCGFAVPVQPVLVFVGVTALEVAAAQRDVHVCRDREIAALGPLTGVLTPARTEQIFAVARDRRSWLEA</sequence>
<gene>
    <name evidence="2" type="ORF">FF041_23805</name>
</gene>